<proteinExistence type="predicted"/>
<keyword evidence="2" id="KW-0472">Membrane</keyword>
<keyword evidence="2" id="KW-0812">Transmembrane</keyword>
<protein>
    <recommendedName>
        <fullName evidence="4">DUF2628 domain-containing protein</fullName>
    </recommendedName>
</protein>
<sequence length="100" mass="11614">MDEWLARATHGVDPDAPGAFWHVFFNLLNMLPWAAMFWWNLLFVAVGALLGWWRGRLLESIVWAWVLGPIGWIVILRKSRRPPLAKPPPLPQGRRPVPRR</sequence>
<keyword evidence="2" id="KW-1133">Transmembrane helix</keyword>
<dbReference type="EMBL" id="CP157948">
    <property type="protein sequence ID" value="XBS91326.1"/>
    <property type="molecule type" value="Genomic_DNA"/>
</dbReference>
<feature type="transmembrane region" description="Helical" evidence="2">
    <location>
        <begin position="60"/>
        <end position="76"/>
    </location>
</feature>
<accession>A0AAU7QPA0</accession>
<evidence type="ECO:0000256" key="1">
    <source>
        <dbReference type="SAM" id="MobiDB-lite"/>
    </source>
</evidence>
<feature type="transmembrane region" description="Helical" evidence="2">
    <location>
        <begin position="37"/>
        <end position="54"/>
    </location>
</feature>
<evidence type="ECO:0000256" key="2">
    <source>
        <dbReference type="SAM" id="Phobius"/>
    </source>
</evidence>
<dbReference type="RefSeq" id="WP_007805025.1">
    <property type="nucleotide sequence ID" value="NZ_CP157948.1"/>
</dbReference>
<evidence type="ECO:0000313" key="3">
    <source>
        <dbReference type="EMBL" id="XBS91326.1"/>
    </source>
</evidence>
<gene>
    <name evidence="3" type="ORF">ABNK63_06720</name>
</gene>
<dbReference type="AlphaFoldDB" id="A0AAU7QPA0"/>
<evidence type="ECO:0008006" key="4">
    <source>
        <dbReference type="Google" id="ProtNLM"/>
    </source>
</evidence>
<name>A0AAU7QPA0_9GAMM</name>
<reference evidence="3" key="1">
    <citation type="submission" date="2024-06" db="EMBL/GenBank/DDBJ databases">
        <authorList>
            <person name="Sun Y."/>
        </authorList>
    </citation>
    <scope>NUCLEOTIDE SEQUENCE</scope>
    <source>
        <strain evidence="3">IGA1.0</strain>
    </source>
</reference>
<organism evidence="3">
    <name type="scientific">Rhodanobacter sp. IGA1.0</name>
    <dbReference type="NCBI Taxonomy" id="3158582"/>
    <lineage>
        <taxon>Bacteria</taxon>
        <taxon>Pseudomonadati</taxon>
        <taxon>Pseudomonadota</taxon>
        <taxon>Gammaproteobacteria</taxon>
        <taxon>Lysobacterales</taxon>
        <taxon>Rhodanobacteraceae</taxon>
        <taxon>Rhodanobacter</taxon>
    </lineage>
</organism>
<feature type="region of interest" description="Disordered" evidence="1">
    <location>
        <begin position="81"/>
        <end position="100"/>
    </location>
</feature>